<evidence type="ECO:0000256" key="11">
    <source>
        <dbReference type="ARBA" id="ARBA00031113"/>
    </source>
</evidence>
<feature type="binding site" evidence="16">
    <location>
        <position position="330"/>
    </location>
    <ligand>
        <name>L-serine</name>
        <dbReference type="ChEBI" id="CHEBI:33384"/>
    </ligand>
</feature>
<evidence type="ECO:0000256" key="4">
    <source>
        <dbReference type="ARBA" id="ARBA00012840"/>
    </source>
</evidence>
<dbReference type="Gene3D" id="3.30.930.10">
    <property type="entry name" value="Bira Bifunctional Protein, Domain 2"/>
    <property type="match status" value="1"/>
</dbReference>
<feature type="binding site" evidence="16">
    <location>
        <position position="299"/>
    </location>
    <ligand>
        <name>L-serine</name>
        <dbReference type="ChEBI" id="CHEBI:33384"/>
    </ligand>
</feature>
<accession>A0A9W7E0B9</accession>
<feature type="binding site" evidence="16">
    <location>
        <position position="449"/>
    </location>
    <ligand>
        <name>L-serine</name>
        <dbReference type="ChEBI" id="CHEBI:33384"/>
    </ligand>
</feature>
<protein>
    <recommendedName>
        <fullName evidence="13">Serine--tRNA ligase</fullName>
        <ecNumber evidence="4">6.1.1.11</ecNumber>
    </recommendedName>
    <alternativeName>
        <fullName evidence="11">Seryl-tRNA synthetase</fullName>
    </alternativeName>
    <alternativeName>
        <fullName evidence="12">Seryl-tRNA(Ser/Sec) synthetase</fullName>
    </alternativeName>
</protein>
<sequence length="490" mass="54186">MISSCRPFLPSFSRSILRTSVRSTTTRVDNAVEGEASAMPERLMRQGTDLEFTSGSLNQIAASLDLYTSHLVSRNSSPSSLEKISDLNTSRKSLQTSRDENLGIAKKLSGEIGKIMKSGGDEAKVKEIKAKVEEAKQTAEKYSTELNEIETSLKNLISALPNLLDDSVPTGPDESSNELISSWGDVSTLPKKLNWPENFEPRWHDDVAKGLNGWLSPEAVKMSGTRFSSLSSSVALLERALSNFFLDTLTNSGYTEVSVPAIVSASSLENTGQLPKFEEDLFRIDDFEANGEKAYLIPTAEVPITNLHADTLINSQELPVRYAGLTDCYRKEAGSYGRDSRGLIRLHQFKKVEMVTVCRPEEGEVEHEKMVLVAEGLLRSLEIPYRKLLLCSGDTGFSAKKCYDLEAYLPSTSSYREISSISSTGDFQAIRSNIKYKDGKKKNYCYTLNGSGLAVGRAVVAVLENWQMEDGRVKVPEVLRGYMNGKEYLE</sequence>
<dbReference type="InterPro" id="IPR006195">
    <property type="entry name" value="aa-tRNA-synth_II"/>
</dbReference>
<dbReference type="InterPro" id="IPR002314">
    <property type="entry name" value="aa-tRNA-synt_IIb"/>
</dbReference>
<feature type="binding site" evidence="16">
    <location>
        <position position="353"/>
    </location>
    <ligand>
        <name>L-serine</name>
        <dbReference type="ChEBI" id="CHEBI:33384"/>
    </ligand>
</feature>
<evidence type="ECO:0000256" key="1">
    <source>
        <dbReference type="ARBA" id="ARBA00004496"/>
    </source>
</evidence>
<dbReference type="EC" id="6.1.1.11" evidence="4"/>
<comment type="subcellular location">
    <subcellularLocation>
        <location evidence="1">Cytoplasm</location>
    </subcellularLocation>
</comment>
<dbReference type="Pfam" id="PF02403">
    <property type="entry name" value="Seryl_tRNA_N"/>
    <property type="match status" value="1"/>
</dbReference>
<dbReference type="GO" id="GO:0005737">
    <property type="term" value="C:cytoplasm"/>
    <property type="evidence" value="ECO:0007669"/>
    <property type="project" value="UniProtKB-SubCell"/>
</dbReference>
<keyword evidence="10" id="KW-0030">Aminoacyl-tRNA synthetase</keyword>
<dbReference type="InterPro" id="IPR010978">
    <property type="entry name" value="tRNA-bd_arm"/>
</dbReference>
<evidence type="ECO:0000256" key="8">
    <source>
        <dbReference type="ARBA" id="ARBA00022840"/>
    </source>
</evidence>
<comment type="caution">
    <text evidence="20">The sequence shown here is derived from an EMBL/GenBank/DDBJ whole genome shotgun (WGS) entry which is preliminary data.</text>
</comment>
<comment type="pathway">
    <text evidence="2">Aminoacyl-tRNA biosynthesis; selenocysteinyl-tRNA(Sec) biosynthesis; L-seryl-tRNA(Sec) from L-serine and tRNA(Sec): step 1/1.</text>
</comment>
<feature type="binding site" evidence="17">
    <location>
        <begin position="330"/>
        <end position="332"/>
    </location>
    <ligand>
        <name>ATP</name>
        <dbReference type="ChEBI" id="CHEBI:30616"/>
    </ligand>
</feature>
<dbReference type="EMBL" id="BRXW01000510">
    <property type="protein sequence ID" value="GMH61652.1"/>
    <property type="molecule type" value="Genomic_DNA"/>
</dbReference>
<keyword evidence="8 17" id="KW-0067">ATP-binding</keyword>
<evidence type="ECO:0000256" key="17">
    <source>
        <dbReference type="PIRSR" id="PIRSR001529-2"/>
    </source>
</evidence>
<dbReference type="PRINTS" id="PR00981">
    <property type="entry name" value="TRNASYNTHSER"/>
</dbReference>
<dbReference type="Gene3D" id="1.10.287.40">
    <property type="entry name" value="Serine-tRNA synthetase, tRNA binding domain"/>
    <property type="match status" value="1"/>
</dbReference>
<evidence type="ECO:0000256" key="15">
    <source>
        <dbReference type="ARBA" id="ARBA00048823"/>
    </source>
</evidence>
<evidence type="ECO:0000256" key="13">
    <source>
        <dbReference type="ARBA" id="ARBA00039158"/>
    </source>
</evidence>
<keyword evidence="18" id="KW-0175">Coiled coil</keyword>
<keyword evidence="6" id="KW-0436">Ligase</keyword>
<evidence type="ECO:0000256" key="2">
    <source>
        <dbReference type="ARBA" id="ARBA00005045"/>
    </source>
</evidence>
<evidence type="ECO:0000256" key="7">
    <source>
        <dbReference type="ARBA" id="ARBA00022741"/>
    </source>
</evidence>
<feature type="domain" description="Aminoacyl-transfer RNA synthetases class-II family profile" evidence="19">
    <location>
        <begin position="237"/>
        <end position="476"/>
    </location>
</feature>
<evidence type="ECO:0000313" key="20">
    <source>
        <dbReference type="EMBL" id="GMH61652.1"/>
    </source>
</evidence>
<dbReference type="PANTHER" id="PTHR43697:SF1">
    <property type="entry name" value="SERINE--TRNA LIGASE"/>
    <property type="match status" value="1"/>
</dbReference>
<dbReference type="Pfam" id="PF00587">
    <property type="entry name" value="tRNA-synt_2b"/>
    <property type="match status" value="1"/>
</dbReference>
<dbReference type="Proteomes" id="UP001165122">
    <property type="component" value="Unassembled WGS sequence"/>
</dbReference>
<gene>
    <name evidence="20" type="ORF">TrLO_g9925</name>
</gene>
<evidence type="ECO:0000256" key="14">
    <source>
        <dbReference type="ARBA" id="ARBA00047929"/>
    </source>
</evidence>
<evidence type="ECO:0000256" key="12">
    <source>
        <dbReference type="ARBA" id="ARBA00033352"/>
    </source>
</evidence>
<keyword evidence="21" id="KW-1185">Reference proteome</keyword>
<dbReference type="GO" id="GO:0006434">
    <property type="term" value="P:seryl-tRNA aminoacylation"/>
    <property type="evidence" value="ECO:0007669"/>
    <property type="project" value="InterPro"/>
</dbReference>
<dbReference type="InterPro" id="IPR042103">
    <property type="entry name" value="SerRS_1_N_sf"/>
</dbReference>
<evidence type="ECO:0000313" key="21">
    <source>
        <dbReference type="Proteomes" id="UP001165122"/>
    </source>
</evidence>
<feature type="coiled-coil region" evidence="18">
    <location>
        <begin position="125"/>
        <end position="159"/>
    </location>
</feature>
<name>A0A9W7E0B9_9STRA</name>
<keyword evidence="5" id="KW-0963">Cytoplasm</keyword>
<evidence type="ECO:0000256" key="3">
    <source>
        <dbReference type="ARBA" id="ARBA00010728"/>
    </source>
</evidence>
<comment type="catalytic activity">
    <reaction evidence="14">
        <text>tRNA(Sec) + L-serine + ATP = L-seryl-tRNA(Sec) + AMP + diphosphate + H(+)</text>
        <dbReference type="Rhea" id="RHEA:42580"/>
        <dbReference type="Rhea" id="RHEA-COMP:9742"/>
        <dbReference type="Rhea" id="RHEA-COMP:10128"/>
        <dbReference type="ChEBI" id="CHEBI:15378"/>
        <dbReference type="ChEBI" id="CHEBI:30616"/>
        <dbReference type="ChEBI" id="CHEBI:33019"/>
        <dbReference type="ChEBI" id="CHEBI:33384"/>
        <dbReference type="ChEBI" id="CHEBI:78442"/>
        <dbReference type="ChEBI" id="CHEBI:78533"/>
        <dbReference type="ChEBI" id="CHEBI:456215"/>
        <dbReference type="EC" id="6.1.1.11"/>
    </reaction>
</comment>
<keyword evidence="7" id="KW-0547">Nucleotide-binding</keyword>
<reference evidence="21" key="1">
    <citation type="journal article" date="2023" name="Commun. Biol.">
        <title>Genome analysis of Parmales, the sister group of diatoms, reveals the evolutionary specialization of diatoms from phago-mixotrophs to photoautotrophs.</title>
        <authorList>
            <person name="Ban H."/>
            <person name="Sato S."/>
            <person name="Yoshikawa S."/>
            <person name="Yamada K."/>
            <person name="Nakamura Y."/>
            <person name="Ichinomiya M."/>
            <person name="Sato N."/>
            <person name="Blanc-Mathieu R."/>
            <person name="Endo H."/>
            <person name="Kuwata A."/>
            <person name="Ogata H."/>
        </authorList>
    </citation>
    <scope>NUCLEOTIDE SEQUENCE [LARGE SCALE GENOMIC DNA]</scope>
    <source>
        <strain evidence="21">NIES 3700</strain>
    </source>
</reference>
<evidence type="ECO:0000256" key="6">
    <source>
        <dbReference type="ARBA" id="ARBA00022598"/>
    </source>
</evidence>
<comment type="catalytic activity">
    <reaction evidence="15">
        <text>tRNA(Ser) + L-serine + ATP = L-seryl-tRNA(Ser) + AMP + diphosphate + H(+)</text>
        <dbReference type="Rhea" id="RHEA:12292"/>
        <dbReference type="Rhea" id="RHEA-COMP:9669"/>
        <dbReference type="Rhea" id="RHEA-COMP:9703"/>
        <dbReference type="ChEBI" id="CHEBI:15378"/>
        <dbReference type="ChEBI" id="CHEBI:30616"/>
        <dbReference type="ChEBI" id="CHEBI:33019"/>
        <dbReference type="ChEBI" id="CHEBI:33384"/>
        <dbReference type="ChEBI" id="CHEBI:78442"/>
        <dbReference type="ChEBI" id="CHEBI:78533"/>
        <dbReference type="ChEBI" id="CHEBI:456215"/>
        <dbReference type="EC" id="6.1.1.11"/>
    </reaction>
</comment>
<dbReference type="GO" id="GO:0004828">
    <property type="term" value="F:serine-tRNA ligase activity"/>
    <property type="evidence" value="ECO:0007669"/>
    <property type="project" value="UniProtKB-EC"/>
</dbReference>
<dbReference type="InterPro" id="IPR045864">
    <property type="entry name" value="aa-tRNA-synth_II/BPL/LPL"/>
</dbReference>
<evidence type="ECO:0000256" key="5">
    <source>
        <dbReference type="ARBA" id="ARBA00022490"/>
    </source>
</evidence>
<dbReference type="PROSITE" id="PS50862">
    <property type="entry name" value="AA_TRNA_LIGASE_II"/>
    <property type="match status" value="1"/>
</dbReference>
<dbReference type="AlphaFoldDB" id="A0A9W7E0B9"/>
<dbReference type="PIRSF" id="PIRSF001529">
    <property type="entry name" value="Ser-tRNA-synth_IIa"/>
    <property type="match status" value="1"/>
</dbReference>
<dbReference type="SUPFAM" id="SSF55681">
    <property type="entry name" value="Class II aaRS and biotin synthetases"/>
    <property type="match status" value="1"/>
</dbReference>
<proteinExistence type="inferred from homology"/>
<evidence type="ECO:0000256" key="18">
    <source>
        <dbReference type="SAM" id="Coils"/>
    </source>
</evidence>
<evidence type="ECO:0000256" key="10">
    <source>
        <dbReference type="ARBA" id="ARBA00023146"/>
    </source>
</evidence>
<dbReference type="InterPro" id="IPR015866">
    <property type="entry name" value="Ser-tRNA-synth_1_N"/>
</dbReference>
<comment type="similarity">
    <text evidence="3">Belongs to the class-II aminoacyl-tRNA synthetase family. Type-1 seryl-tRNA synthetase subfamily.</text>
</comment>
<dbReference type="InterPro" id="IPR002317">
    <property type="entry name" value="Ser-tRNA-ligase_type_1"/>
</dbReference>
<feature type="binding site" evidence="17">
    <location>
        <begin position="417"/>
        <end position="420"/>
    </location>
    <ligand>
        <name>ATP</name>
        <dbReference type="ChEBI" id="CHEBI:30616"/>
    </ligand>
</feature>
<evidence type="ECO:0000256" key="16">
    <source>
        <dbReference type="PIRSR" id="PIRSR001529-1"/>
    </source>
</evidence>
<evidence type="ECO:0000259" key="19">
    <source>
        <dbReference type="PROSITE" id="PS50862"/>
    </source>
</evidence>
<keyword evidence="9" id="KW-0648">Protein biosynthesis</keyword>
<organism evidence="20 21">
    <name type="scientific">Triparma laevis f. longispina</name>
    <dbReference type="NCBI Taxonomy" id="1714387"/>
    <lineage>
        <taxon>Eukaryota</taxon>
        <taxon>Sar</taxon>
        <taxon>Stramenopiles</taxon>
        <taxon>Ochrophyta</taxon>
        <taxon>Bolidophyceae</taxon>
        <taxon>Parmales</taxon>
        <taxon>Triparmaceae</taxon>
        <taxon>Triparma</taxon>
    </lineage>
</organism>
<dbReference type="NCBIfam" id="TIGR00414">
    <property type="entry name" value="serS"/>
    <property type="match status" value="1"/>
</dbReference>
<dbReference type="OrthoDB" id="10264585at2759"/>
<dbReference type="SUPFAM" id="SSF46589">
    <property type="entry name" value="tRNA-binding arm"/>
    <property type="match status" value="1"/>
</dbReference>
<evidence type="ECO:0000256" key="9">
    <source>
        <dbReference type="ARBA" id="ARBA00022917"/>
    </source>
</evidence>
<dbReference type="PANTHER" id="PTHR43697">
    <property type="entry name" value="SERYL-TRNA SYNTHETASE"/>
    <property type="match status" value="1"/>
</dbReference>
<dbReference type="GO" id="GO:0005524">
    <property type="term" value="F:ATP binding"/>
    <property type="evidence" value="ECO:0007669"/>
    <property type="project" value="UniProtKB-KW"/>
</dbReference>